<evidence type="ECO:0000256" key="1">
    <source>
        <dbReference type="SAM" id="MobiDB-lite"/>
    </source>
</evidence>
<dbReference type="EMBL" id="JAUIQD010000005">
    <property type="protein sequence ID" value="KAK3348859.1"/>
    <property type="molecule type" value="Genomic_DNA"/>
</dbReference>
<reference evidence="2" key="2">
    <citation type="submission" date="2023-06" db="EMBL/GenBank/DDBJ databases">
        <authorList>
            <consortium name="Lawrence Berkeley National Laboratory"/>
            <person name="Haridas S."/>
            <person name="Hensen N."/>
            <person name="Bonometti L."/>
            <person name="Westerberg I."/>
            <person name="Brannstrom I.O."/>
            <person name="Guillou S."/>
            <person name="Cros-Aarteil S."/>
            <person name="Calhoun S."/>
            <person name="Kuo A."/>
            <person name="Mondo S."/>
            <person name="Pangilinan J."/>
            <person name="Riley R."/>
            <person name="Labutti K."/>
            <person name="Andreopoulos B."/>
            <person name="Lipzen A."/>
            <person name="Chen C."/>
            <person name="Yanf M."/>
            <person name="Daum C."/>
            <person name="Ng V."/>
            <person name="Clum A."/>
            <person name="Steindorff A."/>
            <person name="Ohm R."/>
            <person name="Martin F."/>
            <person name="Silar P."/>
            <person name="Natvig D."/>
            <person name="Lalanne C."/>
            <person name="Gautier V."/>
            <person name="Ament-Velasquez S.L."/>
            <person name="Kruys A."/>
            <person name="Hutchinson M.I."/>
            <person name="Powell A.J."/>
            <person name="Barry K."/>
            <person name="Miller A.N."/>
            <person name="Grigoriev I.V."/>
            <person name="Debuchy R."/>
            <person name="Gladieux P."/>
            <person name="Thoren M.H."/>
            <person name="Johannesson H."/>
        </authorList>
    </citation>
    <scope>NUCLEOTIDE SEQUENCE</scope>
    <source>
        <strain evidence="2">CBS 955.72</strain>
    </source>
</reference>
<reference evidence="2" key="1">
    <citation type="journal article" date="2023" name="Mol. Phylogenet. Evol.">
        <title>Genome-scale phylogeny and comparative genomics of the fungal order Sordariales.</title>
        <authorList>
            <person name="Hensen N."/>
            <person name="Bonometti L."/>
            <person name="Westerberg I."/>
            <person name="Brannstrom I.O."/>
            <person name="Guillou S."/>
            <person name="Cros-Aarteil S."/>
            <person name="Calhoun S."/>
            <person name="Haridas S."/>
            <person name="Kuo A."/>
            <person name="Mondo S."/>
            <person name="Pangilinan J."/>
            <person name="Riley R."/>
            <person name="LaButti K."/>
            <person name="Andreopoulos B."/>
            <person name="Lipzen A."/>
            <person name="Chen C."/>
            <person name="Yan M."/>
            <person name="Daum C."/>
            <person name="Ng V."/>
            <person name="Clum A."/>
            <person name="Steindorff A."/>
            <person name="Ohm R.A."/>
            <person name="Martin F."/>
            <person name="Silar P."/>
            <person name="Natvig D.O."/>
            <person name="Lalanne C."/>
            <person name="Gautier V."/>
            <person name="Ament-Velasquez S.L."/>
            <person name="Kruys A."/>
            <person name="Hutchinson M.I."/>
            <person name="Powell A.J."/>
            <person name="Barry K."/>
            <person name="Miller A.N."/>
            <person name="Grigoriev I.V."/>
            <person name="Debuchy R."/>
            <person name="Gladieux P."/>
            <person name="Hiltunen Thoren M."/>
            <person name="Johannesson H."/>
        </authorList>
    </citation>
    <scope>NUCLEOTIDE SEQUENCE</scope>
    <source>
        <strain evidence="2">CBS 955.72</strain>
    </source>
</reference>
<keyword evidence="3" id="KW-1185">Reference proteome</keyword>
<organism evidence="2 3">
    <name type="scientific">Lasiosphaeria hispida</name>
    <dbReference type="NCBI Taxonomy" id="260671"/>
    <lineage>
        <taxon>Eukaryota</taxon>
        <taxon>Fungi</taxon>
        <taxon>Dikarya</taxon>
        <taxon>Ascomycota</taxon>
        <taxon>Pezizomycotina</taxon>
        <taxon>Sordariomycetes</taxon>
        <taxon>Sordariomycetidae</taxon>
        <taxon>Sordariales</taxon>
        <taxon>Lasiosphaeriaceae</taxon>
        <taxon>Lasiosphaeria</taxon>
    </lineage>
</organism>
<feature type="region of interest" description="Disordered" evidence="1">
    <location>
        <begin position="405"/>
        <end position="427"/>
    </location>
</feature>
<accession>A0AAJ0HDH6</accession>
<evidence type="ECO:0000313" key="2">
    <source>
        <dbReference type="EMBL" id="KAK3348859.1"/>
    </source>
</evidence>
<gene>
    <name evidence="2" type="ORF">B0T25DRAFT_569526</name>
</gene>
<proteinExistence type="predicted"/>
<name>A0AAJ0HDH6_9PEZI</name>
<dbReference type="Proteomes" id="UP001275084">
    <property type="component" value="Unassembled WGS sequence"/>
</dbReference>
<protein>
    <recommendedName>
        <fullName evidence="4">Ankyrin repeat protein</fullName>
    </recommendedName>
</protein>
<evidence type="ECO:0000313" key="3">
    <source>
        <dbReference type="Proteomes" id="UP001275084"/>
    </source>
</evidence>
<comment type="caution">
    <text evidence="2">The sequence shown here is derived from an EMBL/GenBank/DDBJ whole genome shotgun (WGS) entry which is preliminary data.</text>
</comment>
<sequence length="427" mass="46919">MPSIWQTIVDQTYGTGFEPLQALLMTSVIRLKRPLTPPADDTESSAVVTFARKSLGVLGDIADLEGINPSDMSKTLTWEVHRVLQHRWDELGLQTTKLDRAQDSEDQNPGFGLSINNLGPKEGSIAAIANRLGTDWYLRASAFHASSTQADGAHPLPYGPSSELEQPPLSLLIYALSFHELAFLLPTGIGSVIPWVKLASRYPTGVAPSYQGDGSEAAALASVVPNVDLVQHLLNYGSDPNEDLNGNSVWEYVVQLVHILGHLNTDRLHLWINVFRLMLEHGADPYACCLPNRPNIWDVDKQQARRSFCPTVSSSVESESAEREEQGPSRRVVEVLREHASTCGRSPSSARARRGVDENQWDSSNSHAYFHSVTAVIKDVFEPSATPGTSELLALVETKKQLNIPSRRAKNARTSGSENSEVPRWIS</sequence>
<dbReference type="AlphaFoldDB" id="A0AAJ0HDH6"/>
<evidence type="ECO:0008006" key="4">
    <source>
        <dbReference type="Google" id="ProtNLM"/>
    </source>
</evidence>